<reference evidence="2 3" key="1">
    <citation type="journal article" date="2009" name="Genome Res.">
        <title>Comparative genomics of protoploid Saccharomycetaceae.</title>
        <authorList>
            <consortium name="The Genolevures Consortium"/>
            <person name="Souciet J.-L."/>
            <person name="Dujon B."/>
            <person name="Gaillardin C."/>
            <person name="Johnston M."/>
            <person name="Baret P.V."/>
            <person name="Cliften P."/>
            <person name="Sherman D.J."/>
            <person name="Weissenbach J."/>
            <person name="Westhof E."/>
            <person name="Wincker P."/>
            <person name="Jubin C."/>
            <person name="Poulain J."/>
            <person name="Barbe V."/>
            <person name="Segurens B."/>
            <person name="Artiguenave F."/>
            <person name="Anthouard V."/>
            <person name="Vacherie B."/>
            <person name="Val M.-E."/>
            <person name="Fulton R.S."/>
            <person name="Minx P."/>
            <person name="Wilson R."/>
            <person name="Durrens P."/>
            <person name="Jean G."/>
            <person name="Marck C."/>
            <person name="Martin T."/>
            <person name="Nikolski M."/>
            <person name="Rolland T."/>
            <person name="Seret M.-L."/>
            <person name="Casaregola S."/>
            <person name="Despons L."/>
            <person name="Fairhead C."/>
            <person name="Fischer G."/>
            <person name="Lafontaine I."/>
            <person name="Leh V."/>
            <person name="Lemaire M."/>
            <person name="de Montigny J."/>
            <person name="Neuveglise C."/>
            <person name="Thierry A."/>
            <person name="Blanc-Lenfle I."/>
            <person name="Bleykasten C."/>
            <person name="Diffels J."/>
            <person name="Fritsch E."/>
            <person name="Frangeul L."/>
            <person name="Goeffon A."/>
            <person name="Jauniaux N."/>
            <person name="Kachouri-Lafond R."/>
            <person name="Payen C."/>
            <person name="Potier S."/>
            <person name="Pribylova L."/>
            <person name="Ozanne C."/>
            <person name="Richard G.-F."/>
            <person name="Sacerdot C."/>
            <person name="Straub M.-L."/>
            <person name="Talla E."/>
        </authorList>
    </citation>
    <scope>NUCLEOTIDE SEQUENCE [LARGE SCALE GENOMIC DNA]</scope>
    <source>
        <strain evidence="2 3">ATCC 2623 / CBS 732 / BCRC 21506 / NBRC 1130 / NCYC 568 / NRRL Y-229</strain>
    </source>
</reference>
<feature type="compositionally biased region" description="Polar residues" evidence="1">
    <location>
        <begin position="130"/>
        <end position="140"/>
    </location>
</feature>
<evidence type="ECO:0000313" key="3">
    <source>
        <dbReference type="Proteomes" id="UP000008536"/>
    </source>
</evidence>
<dbReference type="HOGENOM" id="CLU_1442148_0_0_1"/>
<gene>
    <name evidence="2" type="ordered locus">ZYRO0A03718g</name>
</gene>
<name>C5DPI8_ZYGRC</name>
<dbReference type="InParanoid" id="C5DPI8"/>
<evidence type="ECO:0000313" key="2">
    <source>
        <dbReference type="EMBL" id="CAR25599.1"/>
    </source>
</evidence>
<evidence type="ECO:0000256" key="1">
    <source>
        <dbReference type="SAM" id="MobiDB-lite"/>
    </source>
</evidence>
<dbReference type="EMBL" id="CU928173">
    <property type="protein sequence ID" value="CAR25599.1"/>
    <property type="molecule type" value="Genomic_DNA"/>
</dbReference>
<organism evidence="2 3">
    <name type="scientific">Zygosaccharomyces rouxii (strain ATCC 2623 / CBS 732 / NBRC 1130 / NCYC 568 / NRRL Y-229)</name>
    <dbReference type="NCBI Taxonomy" id="559307"/>
    <lineage>
        <taxon>Eukaryota</taxon>
        <taxon>Fungi</taxon>
        <taxon>Dikarya</taxon>
        <taxon>Ascomycota</taxon>
        <taxon>Saccharomycotina</taxon>
        <taxon>Saccharomycetes</taxon>
        <taxon>Saccharomycetales</taxon>
        <taxon>Saccharomycetaceae</taxon>
        <taxon>Zygosaccharomyces</taxon>
    </lineage>
</organism>
<sequence>MRRSVTTYQPAAHTAGLKRASTTSAVSPLSHVEERLGGLELVEAKSDVEEASYEPAQYFSNREDEEFAGIKYTALPGSSGTEQEEANNSSSQNTEVQANCESSFHSNNSTLGDPPSSSSEYEGDLEDGSYTDTLSTSVNDSLPPENVHKPLKDLIFKANKEAYDVDSNKVRIKVGLSKKVPSLHPRRKINGASSLQ</sequence>
<dbReference type="AlphaFoldDB" id="C5DPI8"/>
<accession>C5DPI8</accession>
<dbReference type="KEGG" id="zro:ZYRO0A03718g"/>
<proteinExistence type="predicted"/>
<feature type="region of interest" description="Disordered" evidence="1">
    <location>
        <begin position="43"/>
        <end position="149"/>
    </location>
</feature>
<protein>
    <submittedName>
        <fullName evidence="2">ZYRO0A03718p</fullName>
    </submittedName>
</protein>
<feature type="compositionally biased region" description="Polar residues" evidence="1">
    <location>
        <begin position="76"/>
        <end position="120"/>
    </location>
</feature>
<feature type="region of interest" description="Disordered" evidence="1">
    <location>
        <begin position="1"/>
        <end position="29"/>
    </location>
</feature>
<keyword evidence="3" id="KW-1185">Reference proteome</keyword>
<dbReference type="Proteomes" id="UP000008536">
    <property type="component" value="Chromosome A"/>
</dbReference>